<reference evidence="1" key="1">
    <citation type="journal article" date="2015" name="Nature">
        <title>Complex archaea that bridge the gap between prokaryotes and eukaryotes.</title>
        <authorList>
            <person name="Spang A."/>
            <person name="Saw J.H."/>
            <person name="Jorgensen S.L."/>
            <person name="Zaremba-Niedzwiedzka K."/>
            <person name="Martijn J."/>
            <person name="Lind A.E."/>
            <person name="van Eijk R."/>
            <person name="Schleper C."/>
            <person name="Guy L."/>
            <person name="Ettema T.J."/>
        </authorList>
    </citation>
    <scope>NUCLEOTIDE SEQUENCE</scope>
</reference>
<organism evidence="1">
    <name type="scientific">marine sediment metagenome</name>
    <dbReference type="NCBI Taxonomy" id="412755"/>
    <lineage>
        <taxon>unclassified sequences</taxon>
        <taxon>metagenomes</taxon>
        <taxon>ecological metagenomes</taxon>
    </lineage>
</organism>
<comment type="caution">
    <text evidence="1">The sequence shown here is derived from an EMBL/GenBank/DDBJ whole genome shotgun (WGS) entry which is preliminary data.</text>
</comment>
<gene>
    <name evidence="1" type="ORF">LCGC14_0819840</name>
</gene>
<protein>
    <submittedName>
        <fullName evidence="1">Uncharacterized protein</fullName>
    </submittedName>
</protein>
<name>A0A0F9PJ74_9ZZZZ</name>
<sequence>MSKNTPGPWEHEGDGVIVDAAGKQLAMVSPHLREANARLIAAAPELLEACRAALYGVVDRGGPDGLDKEEVADYLRAAITKAEEP</sequence>
<proteinExistence type="predicted"/>
<dbReference type="AlphaFoldDB" id="A0A0F9PJ74"/>
<accession>A0A0F9PJ74</accession>
<evidence type="ECO:0000313" key="1">
    <source>
        <dbReference type="EMBL" id="KKN31860.1"/>
    </source>
</evidence>
<dbReference type="EMBL" id="LAZR01002298">
    <property type="protein sequence ID" value="KKN31860.1"/>
    <property type="molecule type" value="Genomic_DNA"/>
</dbReference>